<dbReference type="SUPFAM" id="SSF53850">
    <property type="entry name" value="Periplasmic binding protein-like II"/>
    <property type="match status" value="1"/>
</dbReference>
<dbReference type="PROSITE" id="PS51257">
    <property type="entry name" value="PROKAR_LIPOPROTEIN"/>
    <property type="match status" value="1"/>
</dbReference>
<protein>
    <submittedName>
        <fullName evidence="7">ABC transporter substrate-binding protein</fullName>
    </submittedName>
</protein>
<dbReference type="PANTHER" id="PTHR30024">
    <property type="entry name" value="ALIPHATIC SULFONATES-BINDING PROTEIN-RELATED"/>
    <property type="match status" value="1"/>
</dbReference>
<evidence type="ECO:0000256" key="3">
    <source>
        <dbReference type="ARBA" id="ARBA00022729"/>
    </source>
</evidence>
<comment type="similarity">
    <text evidence="2">Belongs to the bacterial solute-binding protein SsuA/TauA family.</text>
</comment>
<dbReference type="AlphaFoldDB" id="A0A938YKL2"/>
<dbReference type="RefSeq" id="WP_205262557.1">
    <property type="nucleotide sequence ID" value="NZ_JAERWK010000030.1"/>
</dbReference>
<dbReference type="InterPro" id="IPR015168">
    <property type="entry name" value="SsuA/THI5"/>
</dbReference>
<feature type="compositionally biased region" description="Low complexity" evidence="4">
    <location>
        <begin position="34"/>
        <end position="55"/>
    </location>
</feature>
<feature type="signal peptide" evidence="5">
    <location>
        <begin position="1"/>
        <end position="29"/>
    </location>
</feature>
<name>A0A938YKL2_9ACTN</name>
<dbReference type="Proteomes" id="UP000663792">
    <property type="component" value="Unassembled WGS sequence"/>
</dbReference>
<feature type="domain" description="SsuA/THI5-like" evidence="6">
    <location>
        <begin position="81"/>
        <end position="280"/>
    </location>
</feature>
<dbReference type="Gene3D" id="3.40.190.10">
    <property type="entry name" value="Periplasmic binding protein-like II"/>
    <property type="match status" value="2"/>
</dbReference>
<evidence type="ECO:0000256" key="2">
    <source>
        <dbReference type="ARBA" id="ARBA00010742"/>
    </source>
</evidence>
<gene>
    <name evidence="7" type="ORF">JL106_20100</name>
</gene>
<feature type="chain" id="PRO_5037621502" evidence="5">
    <location>
        <begin position="30"/>
        <end position="372"/>
    </location>
</feature>
<keyword evidence="3 5" id="KW-0732">Signal</keyword>
<proteinExistence type="inferred from homology"/>
<feature type="region of interest" description="Disordered" evidence="4">
    <location>
        <begin position="30"/>
        <end position="61"/>
    </location>
</feature>
<dbReference type="Pfam" id="PF09084">
    <property type="entry name" value="NMT1"/>
    <property type="match status" value="1"/>
</dbReference>
<evidence type="ECO:0000256" key="4">
    <source>
        <dbReference type="SAM" id="MobiDB-lite"/>
    </source>
</evidence>
<keyword evidence="8" id="KW-1185">Reference proteome</keyword>
<evidence type="ECO:0000313" key="8">
    <source>
        <dbReference type="Proteomes" id="UP000663792"/>
    </source>
</evidence>
<evidence type="ECO:0000313" key="7">
    <source>
        <dbReference type="EMBL" id="MBM9469593.1"/>
    </source>
</evidence>
<evidence type="ECO:0000256" key="5">
    <source>
        <dbReference type="SAM" id="SignalP"/>
    </source>
</evidence>
<dbReference type="PANTHER" id="PTHR30024:SF47">
    <property type="entry name" value="TAURINE-BINDING PERIPLASMIC PROTEIN"/>
    <property type="match status" value="1"/>
</dbReference>
<dbReference type="EMBL" id="JAERWK010000030">
    <property type="protein sequence ID" value="MBM9469593.1"/>
    <property type="molecule type" value="Genomic_DNA"/>
</dbReference>
<comment type="caution">
    <text evidence="7">The sequence shown here is derived from an EMBL/GenBank/DDBJ whole genome shotgun (WGS) entry which is preliminary data.</text>
</comment>
<reference evidence="7" key="1">
    <citation type="submission" date="2021-01" db="EMBL/GenBank/DDBJ databases">
        <title>YIM 132084 draft genome.</title>
        <authorList>
            <person name="An D."/>
        </authorList>
    </citation>
    <scope>NUCLEOTIDE SEQUENCE</scope>
    <source>
        <strain evidence="7">YIM 132084</strain>
    </source>
</reference>
<organism evidence="7 8">
    <name type="scientific">Nakamurella leprariae</name>
    <dbReference type="NCBI Taxonomy" id="2803911"/>
    <lineage>
        <taxon>Bacteria</taxon>
        <taxon>Bacillati</taxon>
        <taxon>Actinomycetota</taxon>
        <taxon>Actinomycetes</taxon>
        <taxon>Nakamurellales</taxon>
        <taxon>Nakamurellaceae</taxon>
        <taxon>Nakamurella</taxon>
    </lineage>
</organism>
<dbReference type="GO" id="GO:0042597">
    <property type="term" value="C:periplasmic space"/>
    <property type="evidence" value="ECO:0007669"/>
    <property type="project" value="UniProtKB-SubCell"/>
</dbReference>
<sequence>MHSLGTRVAVTGFAVIALTALTACGSAGAGGGSSSEASSSGRTDVTAATSSSADAQQFPALDPDDPVTIRVADAGVSNLLAIAEAEGFFERNGLDPVLSQTNSGVATLAAVQGGSLDIGYADLYAGINAISNGFDVSLLLNNNANLDTLPVVVKVGGDVEDVADLAGTTIGLAPVPQYTVNVRGFLKANGVDPADVELISIQDANGAPQALERGDYGAWVASWTGVYTNTGTVGYDFQVVGDPSSSEWTDPAATTAGWWSTGEYARENPAVASAFADAVREFRLWWYEQDTDRRAELVEQYYDVDYAAIAGDDPAVLERLLDFVAWQTGPIDLAATQEWYELGLEYAPDKIAADVDWQAHVADSARQPGPTT</sequence>
<comment type="subcellular location">
    <subcellularLocation>
        <location evidence="1">Periplasm</location>
    </subcellularLocation>
</comment>
<evidence type="ECO:0000259" key="6">
    <source>
        <dbReference type="Pfam" id="PF09084"/>
    </source>
</evidence>
<accession>A0A938YKL2</accession>
<evidence type="ECO:0000256" key="1">
    <source>
        <dbReference type="ARBA" id="ARBA00004418"/>
    </source>
</evidence>